<accession>A0A6L5XAN9</accession>
<evidence type="ECO:0000313" key="1">
    <source>
        <dbReference type="EMBL" id="MSS16313.1"/>
    </source>
</evidence>
<dbReference type="RefSeq" id="WP_154327901.1">
    <property type="nucleotide sequence ID" value="NZ_CP045696.1"/>
</dbReference>
<dbReference type="Proteomes" id="UP000483362">
    <property type="component" value="Unassembled WGS sequence"/>
</dbReference>
<dbReference type="Pfam" id="PF16266">
    <property type="entry name" value="DUF4919"/>
    <property type="match status" value="1"/>
</dbReference>
<keyword evidence="2" id="KW-1185">Reference proteome</keyword>
<protein>
    <submittedName>
        <fullName evidence="1">DUF4919 domain-containing protein</fullName>
    </submittedName>
</protein>
<dbReference type="InterPro" id="IPR032578">
    <property type="entry name" value="DUF4919"/>
</dbReference>
<organism evidence="1 2">
    <name type="scientific">Sodaliphilus pleomorphus</name>
    <dbReference type="NCBI Taxonomy" id="2606626"/>
    <lineage>
        <taxon>Bacteria</taxon>
        <taxon>Pseudomonadati</taxon>
        <taxon>Bacteroidota</taxon>
        <taxon>Bacteroidia</taxon>
        <taxon>Bacteroidales</taxon>
        <taxon>Muribaculaceae</taxon>
        <taxon>Sodaliphilus</taxon>
    </lineage>
</organism>
<evidence type="ECO:0000313" key="2">
    <source>
        <dbReference type="Proteomes" id="UP000483362"/>
    </source>
</evidence>
<reference evidence="1 2" key="1">
    <citation type="submission" date="2019-08" db="EMBL/GenBank/DDBJ databases">
        <title>In-depth cultivation of the pig gut microbiome towards novel bacterial diversity and tailored functional studies.</title>
        <authorList>
            <person name="Wylensek D."/>
            <person name="Hitch T.C.A."/>
            <person name="Clavel T."/>
        </authorList>
    </citation>
    <scope>NUCLEOTIDE SEQUENCE [LARGE SCALE GENOMIC DNA]</scope>
    <source>
        <strain evidence="1 2">Oil-RF-744-WCA-WT-10</strain>
    </source>
</reference>
<proteinExistence type="predicted"/>
<dbReference type="EMBL" id="VULT01000001">
    <property type="protein sequence ID" value="MSS16313.1"/>
    <property type="molecule type" value="Genomic_DNA"/>
</dbReference>
<dbReference type="AlphaFoldDB" id="A0A6L5XAN9"/>
<comment type="caution">
    <text evidence="1">The sequence shown here is derived from an EMBL/GenBank/DDBJ whole genome shotgun (WGS) entry which is preliminary data.</text>
</comment>
<sequence length="236" mass="28112">MRKFFNYTLVVMLLALFTVPVLWAERKVELKPVDFDRVKKVSQDPRSRYYFPRLEKLYRSNTDTTMNLEDFRNLYYGYMFQEDYNPYRESQYSNKVEQLYYKKPHSRAECDSIEKYARLSLDDNIFDFDQMQFYIYILKEKKKYASAAVRSNKLERLIAAIISSGKGTKEEPWVVICPAHEYNIVNFLGFVATNHQEVDGCLDYITVEHKEGSKVQGFYFDIGHMLQEAKRKGYDN</sequence>
<name>A0A6L5XAN9_9BACT</name>
<gene>
    <name evidence="1" type="ORF">FYJ29_00780</name>
</gene>